<dbReference type="Proteomes" id="UP000245942">
    <property type="component" value="Unassembled WGS sequence"/>
</dbReference>
<evidence type="ECO:0000313" key="1">
    <source>
        <dbReference type="EMBL" id="PWN20060.1"/>
    </source>
</evidence>
<protein>
    <submittedName>
        <fullName evidence="1">Uncharacterized protein</fullName>
    </submittedName>
</protein>
<organism evidence="1 2">
    <name type="scientific">Pseudomicrostroma glucosiphilum</name>
    <dbReference type="NCBI Taxonomy" id="1684307"/>
    <lineage>
        <taxon>Eukaryota</taxon>
        <taxon>Fungi</taxon>
        <taxon>Dikarya</taxon>
        <taxon>Basidiomycota</taxon>
        <taxon>Ustilaginomycotina</taxon>
        <taxon>Exobasidiomycetes</taxon>
        <taxon>Microstromatales</taxon>
        <taxon>Microstromatales incertae sedis</taxon>
        <taxon>Pseudomicrostroma</taxon>
    </lineage>
</organism>
<sequence>MRRRSFDSIQCHRWWMRKGDRLVIDKQADLSRRVGVEVYCHLFLLLSIFEAMFNPISVNLPSLVLCNDVVYILFAPLDSFLSRLVE</sequence>
<dbReference type="EMBL" id="KZ819329">
    <property type="protein sequence ID" value="PWN20060.1"/>
    <property type="molecule type" value="Genomic_DNA"/>
</dbReference>
<name>A0A316U4E9_9BASI</name>
<gene>
    <name evidence="1" type="ORF">BCV69DRAFT_217676</name>
</gene>
<accession>A0A316U4E9</accession>
<dbReference type="RefSeq" id="XP_025347220.1">
    <property type="nucleotide sequence ID" value="XM_025489797.1"/>
</dbReference>
<proteinExistence type="predicted"/>
<evidence type="ECO:0000313" key="2">
    <source>
        <dbReference type="Proteomes" id="UP000245942"/>
    </source>
</evidence>
<reference evidence="1 2" key="1">
    <citation type="journal article" date="2018" name="Mol. Biol. Evol.">
        <title>Broad Genomic Sampling Reveals a Smut Pathogenic Ancestry of the Fungal Clade Ustilaginomycotina.</title>
        <authorList>
            <person name="Kijpornyongpan T."/>
            <person name="Mondo S.J."/>
            <person name="Barry K."/>
            <person name="Sandor L."/>
            <person name="Lee J."/>
            <person name="Lipzen A."/>
            <person name="Pangilinan J."/>
            <person name="LaButti K."/>
            <person name="Hainaut M."/>
            <person name="Henrissat B."/>
            <person name="Grigoriev I.V."/>
            <person name="Spatafora J.W."/>
            <person name="Aime M.C."/>
        </authorList>
    </citation>
    <scope>NUCLEOTIDE SEQUENCE [LARGE SCALE GENOMIC DNA]</scope>
    <source>
        <strain evidence="1 2">MCA 4718</strain>
    </source>
</reference>
<dbReference type="AlphaFoldDB" id="A0A316U4E9"/>
<dbReference type="GeneID" id="37011531"/>
<keyword evidence="2" id="KW-1185">Reference proteome</keyword>